<dbReference type="STRING" id="1297569.MESS2_290004"/>
<name>M5EPX5_9HYPH</name>
<dbReference type="AlphaFoldDB" id="M5EPX5"/>
<keyword evidence="2" id="KW-1185">Reference proteome</keyword>
<protein>
    <submittedName>
        <fullName evidence="1">Uncharacterized protein</fullName>
    </submittedName>
</protein>
<dbReference type="Proteomes" id="UP000012062">
    <property type="component" value="Unassembled WGS sequence"/>
</dbReference>
<comment type="caution">
    <text evidence="1">The sequence shown here is derived from an EMBL/GenBank/DDBJ whole genome shotgun (WGS) entry which is preliminary data.</text>
</comment>
<gene>
    <name evidence="1" type="ORF">MESS2_290004</name>
</gene>
<sequence>MPILLHTVYDSRGVIIAASRHDPEDDKSAPAPIPQAGEGNYYALIPLDEAHVKMPLDQLCTTTRVDSQHKRLIAHDLHSQA</sequence>
<organism evidence="1 2">
    <name type="scientific">Mesorhizobium metallidurans STM 2683</name>
    <dbReference type="NCBI Taxonomy" id="1297569"/>
    <lineage>
        <taxon>Bacteria</taxon>
        <taxon>Pseudomonadati</taxon>
        <taxon>Pseudomonadota</taxon>
        <taxon>Alphaproteobacteria</taxon>
        <taxon>Hyphomicrobiales</taxon>
        <taxon>Phyllobacteriaceae</taxon>
        <taxon>Mesorhizobium</taxon>
    </lineage>
</organism>
<proteinExistence type="predicted"/>
<evidence type="ECO:0000313" key="2">
    <source>
        <dbReference type="Proteomes" id="UP000012062"/>
    </source>
</evidence>
<evidence type="ECO:0000313" key="1">
    <source>
        <dbReference type="EMBL" id="CCV06188.1"/>
    </source>
</evidence>
<accession>M5EPX5</accession>
<dbReference type="EMBL" id="CAUM01000094">
    <property type="protein sequence ID" value="CCV06188.1"/>
    <property type="molecule type" value="Genomic_DNA"/>
</dbReference>
<reference evidence="1 2" key="1">
    <citation type="submission" date="2013-02" db="EMBL/GenBank/DDBJ databases">
        <authorList>
            <person name="Genoscope - CEA"/>
        </authorList>
    </citation>
    <scope>NUCLEOTIDE SEQUENCE [LARGE SCALE GENOMIC DNA]</scope>
    <source>
        <strain evidence="1 2">STM 2683</strain>
    </source>
</reference>